<feature type="repeat" description="LDL-receptor class B" evidence="13">
    <location>
        <begin position="451"/>
        <end position="493"/>
    </location>
</feature>
<keyword evidence="6" id="KW-0677">Repeat</keyword>
<dbReference type="InterPro" id="IPR009030">
    <property type="entry name" value="Growth_fac_rcpt_cys_sf"/>
</dbReference>
<dbReference type="EMBL" id="OC915181">
    <property type="protein sequence ID" value="CAD7639105.1"/>
    <property type="molecule type" value="Genomic_DNA"/>
</dbReference>
<feature type="domain" description="EGF-like calcium-binding" evidence="16">
    <location>
        <begin position="186"/>
        <end position="229"/>
    </location>
</feature>
<sequence length="1014" mass="114729">MISRKLLVFVVIINFNLALSTCPSKFFDCGNDRCIAQFWRCDGEDDCGNWADEQSCHNLELKSLPVKECAVNHTRCNDTHDTCVPNKWLCDGIEDCANGADEKNCTAEQVDCSGFLCQNYECIPSRWRCDGIPDCDDMSDEHKCPKETKNEICDKEHGFYQCLTGECISHYRVCDNHKDCPQGDDEGTECKPQGCHTKNCSQLCFVAPEGAQCYCRSGYELGKDEKTCIDQNECELNKEKGLCSQTCINLDGGYKCSCLNNYILVNNRSCVAEEGEPLLMFSNSDGIRGLWLHTNRYFPVYHSLTQTVGIDFFGAQNRVYWVDLDKTHSGVYSVGLFGDEFKPVLTKGLISPEDLAIDWVAENIYITDAELNKIVVCDLNADKELCASDLFGQLDLPRGIVVDPLKGRLFWTEWGRTPGLFSAGMDGSNKKHLIADQIVWPNGLALDSVSDRLYWSEAKYGRIEFLDLETNQRKIVLQDKVFHPFSLSIFEDTLYWSDWITYSLDMSNKFTGHNQTTLIREMNEHIMGVHVYHPLTQPLAHNPCCSKCSHMCLLAPNHQYSCVCPDHLVLSKDHKNCEEPTHEYIELENMTTTESISSNSTARDVTSEVTRRPLIQTFNSEAETDTNSQKGWITLFVAVLIVAIIVLLITIIIKRDDYREVRNVLFSRGDQWKSAISFQNPMFKKAFRRETDEEEPLTDDTRILSVCPPKFFDCGNTRCIAQVWRCNGKNDCGNWADEQSCHNLETNSLAVKECAVNHTRCNDTHDTCVPNKWLCDGIEDCANGADEKNCTAEHIQCPGFLCQTNECIPSRWRCDGISDCDDMSDEHNCPKETKKQICDKEHGFYQCLTGKCISHYRVCDNHKDCPQGDDEGTECKPQGCHTKNCSQLCFVALEGPQCYCREGYELGKDEKTLLSICPSKLFDCGSDRCIPQFWRCDGEDDCGNWADEQSCHNKESKKIVVKDCAVNHTRCGDTHDTCIPNKLLCDGINDCSNGADEMNCTTKQTNTTTTYLMS</sequence>
<dbReference type="PRINTS" id="PR00261">
    <property type="entry name" value="LDLRECEPTOR"/>
</dbReference>
<dbReference type="EMBL" id="CAJPVJ010000356">
    <property type="protein sequence ID" value="CAG2162181.1"/>
    <property type="molecule type" value="Genomic_DNA"/>
</dbReference>
<accession>A0A7R9QB77</accession>
<feature type="disulfide bond" evidence="12">
    <location>
        <begin position="714"/>
        <end position="732"/>
    </location>
</feature>
<evidence type="ECO:0000256" key="9">
    <source>
        <dbReference type="ARBA" id="ARBA00023157"/>
    </source>
</evidence>
<keyword evidence="9 12" id="KW-1015">Disulfide bond</keyword>
<feature type="domain" description="EGF-like" evidence="17">
    <location>
        <begin position="543"/>
        <end position="578"/>
    </location>
</feature>
<evidence type="ECO:0000256" key="3">
    <source>
        <dbReference type="ARBA" id="ARBA00022583"/>
    </source>
</evidence>
<evidence type="ECO:0000256" key="6">
    <source>
        <dbReference type="ARBA" id="ARBA00022737"/>
    </source>
</evidence>
<keyword evidence="2" id="KW-0245">EGF-like domain</keyword>
<comment type="subcellular location">
    <subcellularLocation>
        <location evidence="1">Membrane</location>
        <topology evidence="1">Single-pass membrane protein</topology>
    </subcellularLocation>
</comment>
<evidence type="ECO:0000256" key="8">
    <source>
        <dbReference type="ARBA" id="ARBA00023136"/>
    </source>
</evidence>
<gene>
    <name evidence="18" type="ORF">ONB1V03_LOCUS1780</name>
</gene>
<dbReference type="FunFam" id="2.120.10.30:FF:000241">
    <property type="entry name" value="Low-density lipoprotein receptor-related protein 6"/>
    <property type="match status" value="1"/>
</dbReference>
<dbReference type="SUPFAM" id="SSF63825">
    <property type="entry name" value="YWTD domain"/>
    <property type="match status" value="1"/>
</dbReference>
<dbReference type="InterPro" id="IPR023415">
    <property type="entry name" value="LDLR_class-A_CS"/>
</dbReference>
<dbReference type="Gene3D" id="2.120.10.30">
    <property type="entry name" value="TolB, C-terminal domain"/>
    <property type="match status" value="1"/>
</dbReference>
<feature type="disulfide bond" evidence="12">
    <location>
        <begin position="707"/>
        <end position="719"/>
    </location>
</feature>
<dbReference type="SMART" id="SM00192">
    <property type="entry name" value="LDLa"/>
    <property type="match status" value="10"/>
</dbReference>
<keyword evidence="8 14" id="KW-0472">Membrane</keyword>
<feature type="disulfide bond" evidence="12">
    <location>
        <begin position="847"/>
        <end position="865"/>
    </location>
</feature>
<feature type="disulfide bond" evidence="12">
    <location>
        <begin position="917"/>
        <end position="929"/>
    </location>
</feature>
<dbReference type="InterPro" id="IPR011042">
    <property type="entry name" value="6-blade_b-propeller_TolB-like"/>
</dbReference>
<feature type="transmembrane region" description="Helical" evidence="14">
    <location>
        <begin position="632"/>
        <end position="653"/>
    </location>
</feature>
<dbReference type="InterPro" id="IPR002172">
    <property type="entry name" value="LDrepeatLR_classA_rpt"/>
</dbReference>
<feature type="disulfide bond" evidence="12">
    <location>
        <begin position="41"/>
        <end position="56"/>
    </location>
</feature>
<evidence type="ECO:0000256" key="7">
    <source>
        <dbReference type="ARBA" id="ARBA00022989"/>
    </source>
</evidence>
<feature type="disulfide bond" evidence="12">
    <location>
        <begin position="924"/>
        <end position="942"/>
    </location>
</feature>
<feature type="disulfide bond" evidence="12">
    <location>
        <begin position="802"/>
        <end position="820"/>
    </location>
</feature>
<feature type="disulfide bond" evidence="12">
    <location>
        <begin position="936"/>
        <end position="951"/>
    </location>
</feature>
<feature type="disulfide bond" evidence="12">
    <location>
        <begin position="985"/>
        <end position="1000"/>
    </location>
</feature>
<dbReference type="SUPFAM" id="SSF57424">
    <property type="entry name" value="LDL receptor-like module"/>
    <property type="match status" value="9"/>
</dbReference>
<feature type="disulfide bond" evidence="12">
    <location>
        <begin position="29"/>
        <end position="47"/>
    </location>
</feature>
<keyword evidence="5 15" id="KW-0732">Signal</keyword>
<evidence type="ECO:0000256" key="11">
    <source>
        <dbReference type="ARBA" id="ARBA00023180"/>
    </source>
</evidence>
<feature type="chain" id="PRO_5036403774" description="Vitellogenin receptor" evidence="15">
    <location>
        <begin position="19"/>
        <end position="1014"/>
    </location>
</feature>
<evidence type="ECO:0000256" key="4">
    <source>
        <dbReference type="ARBA" id="ARBA00022692"/>
    </source>
</evidence>
<dbReference type="PROSITE" id="PS50068">
    <property type="entry name" value="LDLRA_2"/>
    <property type="match status" value="10"/>
</dbReference>
<dbReference type="SMART" id="SM00135">
    <property type="entry name" value="LY"/>
    <property type="match status" value="5"/>
</dbReference>
<dbReference type="PROSITE" id="PS01187">
    <property type="entry name" value="EGF_CA"/>
    <property type="match status" value="1"/>
</dbReference>
<comment type="caution">
    <text evidence="12">Lacks conserved residue(s) required for the propagation of feature annotation.</text>
</comment>
<keyword evidence="7 14" id="KW-1133">Transmembrane helix</keyword>
<evidence type="ECO:0000256" key="12">
    <source>
        <dbReference type="PROSITE-ProRule" id="PRU00124"/>
    </source>
</evidence>
<evidence type="ECO:0000313" key="19">
    <source>
        <dbReference type="Proteomes" id="UP000728032"/>
    </source>
</evidence>
<evidence type="ECO:0008006" key="20">
    <source>
        <dbReference type="Google" id="ProtNLM"/>
    </source>
</evidence>
<dbReference type="GO" id="GO:0043235">
    <property type="term" value="C:receptor complex"/>
    <property type="evidence" value="ECO:0007669"/>
    <property type="project" value="TreeGrafter"/>
</dbReference>
<dbReference type="InterPro" id="IPR000742">
    <property type="entry name" value="EGF"/>
</dbReference>
<feature type="domain" description="EGF-like calcium-binding" evidence="16">
    <location>
        <begin position="230"/>
        <end position="271"/>
    </location>
</feature>
<dbReference type="SMART" id="SM00179">
    <property type="entry name" value="EGF_CA"/>
    <property type="match status" value="2"/>
</dbReference>
<feature type="disulfide bond" evidence="12">
    <location>
        <begin position="117"/>
        <end position="135"/>
    </location>
</feature>
<feature type="signal peptide" evidence="15">
    <location>
        <begin position="1"/>
        <end position="18"/>
    </location>
</feature>
<evidence type="ECO:0000256" key="13">
    <source>
        <dbReference type="PROSITE-ProRule" id="PRU00461"/>
    </source>
</evidence>
<dbReference type="Gene3D" id="4.10.400.10">
    <property type="entry name" value="Low-density Lipoprotein Receptor"/>
    <property type="match status" value="9"/>
</dbReference>
<keyword evidence="19" id="KW-1185">Reference proteome</keyword>
<evidence type="ECO:0000259" key="16">
    <source>
        <dbReference type="SMART" id="SM00179"/>
    </source>
</evidence>
<feature type="disulfide bond" evidence="12">
    <location>
        <begin position="129"/>
        <end position="144"/>
    </location>
</feature>
<feature type="domain" description="EGF-like" evidence="17">
    <location>
        <begin position="189"/>
        <end position="229"/>
    </location>
</feature>
<name>A0A7R9QB77_9ACAR</name>
<evidence type="ECO:0000256" key="10">
    <source>
        <dbReference type="ARBA" id="ARBA00023170"/>
    </source>
</evidence>
<evidence type="ECO:0000256" key="5">
    <source>
        <dbReference type="ARBA" id="ARBA00022729"/>
    </source>
</evidence>
<evidence type="ECO:0000259" key="17">
    <source>
        <dbReference type="SMART" id="SM00181"/>
    </source>
</evidence>
<feature type="repeat" description="LDL-receptor class B" evidence="13">
    <location>
        <begin position="407"/>
        <end position="450"/>
    </location>
</feature>
<keyword evidence="10" id="KW-0675">Receptor</keyword>
<protein>
    <recommendedName>
        <fullName evidence="20">Vitellogenin receptor</fullName>
    </recommendedName>
</protein>
<feature type="repeat" description="LDL-receptor class B" evidence="13">
    <location>
        <begin position="317"/>
        <end position="361"/>
    </location>
</feature>
<evidence type="ECO:0000256" key="15">
    <source>
        <dbReference type="SAM" id="SignalP"/>
    </source>
</evidence>
<dbReference type="PANTHER" id="PTHR22722">
    <property type="entry name" value="LOW-DENSITY LIPOPROTEIN RECEPTOR-RELATED PROTEIN 2-RELATED"/>
    <property type="match status" value="1"/>
</dbReference>
<feature type="domain" description="EGF-like" evidence="17">
    <location>
        <begin position="874"/>
        <end position="918"/>
    </location>
</feature>
<proteinExistence type="predicted"/>
<feature type="disulfide bond" evidence="12">
    <location>
        <begin position="726"/>
        <end position="741"/>
    </location>
</feature>
<evidence type="ECO:0000313" key="18">
    <source>
        <dbReference type="EMBL" id="CAD7639105.1"/>
    </source>
</evidence>
<reference evidence="18" key="1">
    <citation type="submission" date="2020-11" db="EMBL/GenBank/DDBJ databases">
        <authorList>
            <person name="Tran Van P."/>
        </authorList>
    </citation>
    <scope>NUCLEOTIDE SEQUENCE</scope>
</reference>
<dbReference type="PROSITE" id="PS01209">
    <property type="entry name" value="LDLRA_1"/>
    <property type="match status" value="5"/>
</dbReference>
<dbReference type="Gene3D" id="2.10.25.10">
    <property type="entry name" value="Laminin"/>
    <property type="match status" value="2"/>
</dbReference>
<dbReference type="Pfam" id="PF00057">
    <property type="entry name" value="Ldl_recept_a"/>
    <property type="match status" value="8"/>
</dbReference>
<feature type="disulfide bond" evidence="12">
    <location>
        <begin position="814"/>
        <end position="829"/>
    </location>
</feature>
<evidence type="ECO:0000256" key="1">
    <source>
        <dbReference type="ARBA" id="ARBA00004167"/>
    </source>
</evidence>
<feature type="domain" description="EGF-like" evidence="17">
    <location>
        <begin position="233"/>
        <end position="271"/>
    </location>
</feature>
<dbReference type="OrthoDB" id="8831087at2759"/>
<dbReference type="GO" id="GO:0005509">
    <property type="term" value="F:calcium ion binding"/>
    <property type="evidence" value="ECO:0007669"/>
    <property type="project" value="InterPro"/>
</dbReference>
<dbReference type="CDD" id="cd00112">
    <property type="entry name" value="LDLa"/>
    <property type="match status" value="10"/>
</dbReference>
<dbReference type="InterPro" id="IPR018097">
    <property type="entry name" value="EGF_Ca-bd_CS"/>
</dbReference>
<feature type="disulfide bond" evidence="12">
    <location>
        <begin position="90"/>
        <end position="105"/>
    </location>
</feature>
<dbReference type="InterPro" id="IPR001881">
    <property type="entry name" value="EGF-like_Ca-bd_dom"/>
</dbReference>
<dbReference type="PANTHER" id="PTHR22722:SF14">
    <property type="entry name" value="MEGALIN, ISOFORM A"/>
    <property type="match status" value="1"/>
</dbReference>
<feature type="disulfide bond" evidence="12">
    <location>
        <begin position="162"/>
        <end position="180"/>
    </location>
</feature>
<evidence type="ECO:0000256" key="14">
    <source>
        <dbReference type="SAM" id="Phobius"/>
    </source>
</evidence>
<dbReference type="AlphaFoldDB" id="A0A7R9QB77"/>
<dbReference type="GO" id="GO:0005886">
    <property type="term" value="C:plasma membrane"/>
    <property type="evidence" value="ECO:0007669"/>
    <property type="project" value="TreeGrafter"/>
</dbReference>
<feature type="disulfide bond" evidence="12">
    <location>
        <begin position="775"/>
        <end position="790"/>
    </location>
</feature>
<dbReference type="Gene3D" id="2.40.128.620">
    <property type="match status" value="1"/>
</dbReference>
<evidence type="ECO:0000256" key="2">
    <source>
        <dbReference type="ARBA" id="ARBA00022536"/>
    </source>
</evidence>
<dbReference type="GO" id="GO:0006897">
    <property type="term" value="P:endocytosis"/>
    <property type="evidence" value="ECO:0007669"/>
    <property type="project" value="UniProtKB-KW"/>
</dbReference>
<dbReference type="InterPro" id="IPR036055">
    <property type="entry name" value="LDL_receptor-like_sf"/>
</dbReference>
<dbReference type="SUPFAM" id="SSF57184">
    <property type="entry name" value="Growth factor receptor domain"/>
    <property type="match status" value="1"/>
</dbReference>
<dbReference type="Proteomes" id="UP000728032">
    <property type="component" value="Unassembled WGS sequence"/>
</dbReference>
<keyword evidence="3" id="KW-0254">Endocytosis</keyword>
<dbReference type="PROSITE" id="PS51120">
    <property type="entry name" value="LDLRB"/>
    <property type="match status" value="3"/>
</dbReference>
<dbReference type="InterPro" id="IPR051221">
    <property type="entry name" value="LDLR-related"/>
</dbReference>
<feature type="disulfide bond" evidence="12">
    <location>
        <begin position="22"/>
        <end position="34"/>
    </location>
</feature>
<dbReference type="InterPro" id="IPR000033">
    <property type="entry name" value="LDLR_classB_rpt"/>
</dbReference>
<organism evidence="18">
    <name type="scientific">Oppiella nova</name>
    <dbReference type="NCBI Taxonomy" id="334625"/>
    <lineage>
        <taxon>Eukaryota</taxon>
        <taxon>Metazoa</taxon>
        <taxon>Ecdysozoa</taxon>
        <taxon>Arthropoda</taxon>
        <taxon>Chelicerata</taxon>
        <taxon>Arachnida</taxon>
        <taxon>Acari</taxon>
        <taxon>Acariformes</taxon>
        <taxon>Sarcoptiformes</taxon>
        <taxon>Oribatida</taxon>
        <taxon>Brachypylina</taxon>
        <taxon>Oppioidea</taxon>
        <taxon>Oppiidae</taxon>
        <taxon>Oppiella</taxon>
    </lineage>
</organism>
<keyword evidence="4 14" id="KW-0812">Transmembrane</keyword>
<keyword evidence="11" id="KW-0325">Glycoprotein</keyword>
<dbReference type="Pfam" id="PF00058">
    <property type="entry name" value="Ldl_recept_b"/>
    <property type="match status" value="1"/>
</dbReference>
<dbReference type="SMART" id="SM00181">
    <property type="entry name" value="EGF"/>
    <property type="match status" value="4"/>
</dbReference>